<dbReference type="Proteomes" id="UP001187531">
    <property type="component" value="Unassembled WGS sequence"/>
</dbReference>
<evidence type="ECO:0000256" key="1">
    <source>
        <dbReference type="SAM" id="MobiDB-lite"/>
    </source>
</evidence>
<feature type="region of interest" description="Disordered" evidence="1">
    <location>
        <begin position="400"/>
        <end position="467"/>
    </location>
</feature>
<feature type="region of interest" description="Disordered" evidence="1">
    <location>
        <begin position="198"/>
        <end position="315"/>
    </location>
</feature>
<dbReference type="EMBL" id="JAVRJZ010000003">
    <property type="protein sequence ID" value="KAK2724494.1"/>
    <property type="molecule type" value="Genomic_DNA"/>
</dbReference>
<proteinExistence type="predicted"/>
<feature type="compositionally biased region" description="Polar residues" evidence="1">
    <location>
        <begin position="436"/>
        <end position="458"/>
    </location>
</feature>
<accession>A0AA88IC78</accession>
<evidence type="ECO:0000313" key="2">
    <source>
        <dbReference type="EMBL" id="KAK2724494.1"/>
    </source>
</evidence>
<protein>
    <submittedName>
        <fullName evidence="2">Uncharacterized protein</fullName>
    </submittedName>
</protein>
<feature type="compositionally biased region" description="Low complexity" evidence="1">
    <location>
        <begin position="286"/>
        <end position="305"/>
    </location>
</feature>
<evidence type="ECO:0000313" key="3">
    <source>
        <dbReference type="Proteomes" id="UP001187531"/>
    </source>
</evidence>
<reference evidence="2" key="1">
    <citation type="submission" date="2023-07" db="EMBL/GenBank/DDBJ databases">
        <title>Chromosome-level genome assembly of Artemia franciscana.</title>
        <authorList>
            <person name="Jo E."/>
        </authorList>
    </citation>
    <scope>NUCLEOTIDE SEQUENCE</scope>
    <source>
        <tissue evidence="2">Whole body</tissue>
    </source>
</reference>
<name>A0AA88IC78_ARTSF</name>
<feature type="region of interest" description="Disordered" evidence="1">
    <location>
        <begin position="335"/>
        <end position="383"/>
    </location>
</feature>
<feature type="compositionally biased region" description="Polar residues" evidence="1">
    <location>
        <begin position="228"/>
        <end position="254"/>
    </location>
</feature>
<organism evidence="2 3">
    <name type="scientific">Artemia franciscana</name>
    <name type="common">Brine shrimp</name>
    <name type="synonym">Artemia sanfranciscana</name>
    <dbReference type="NCBI Taxonomy" id="6661"/>
    <lineage>
        <taxon>Eukaryota</taxon>
        <taxon>Metazoa</taxon>
        <taxon>Ecdysozoa</taxon>
        <taxon>Arthropoda</taxon>
        <taxon>Crustacea</taxon>
        <taxon>Branchiopoda</taxon>
        <taxon>Anostraca</taxon>
        <taxon>Artemiidae</taxon>
        <taxon>Artemia</taxon>
    </lineage>
</organism>
<dbReference type="AlphaFoldDB" id="A0AA88IC78"/>
<sequence length="467" mass="50275">FQMDEGILVDLNDCSSQIPPIEPNEKDRSTVDFPGKCLSKHLSKEESSQLNAGVKIEQDLRDTFGFLDIPSRNQINPKSECAGHAVDLVKAEATSQCQEGLLIDVDIDDMTDTIDWNLVQAEVDTITSQLTLSDSSPSKGFSLSPFKAVQLYDSSPESVRSSPAKKTPKKVASCTPKVTDLSQLKKALDRVKSYAVTPSATSANTATPSNRPQQIKRNGPLHLRGKRLTQNTGEGVSKSTISRKPANTTSSTTPKLPIPKTEANKHGSSRKPNLPSMKQPLRPALSTNDSSLKNSSTNSSHNNSSGVGKQIKTNRQVPLRATSSLQPFVRSFSSVGSLSTNESSDASRTSVASPAQKMSSAPAAASTPALRTSRLKPLQTQTPSKVPLALTASFASPIAPPPRFQLERQKSLPVSNIGKRVSPVKSSNVLCEKTSRSVNSGQTQKSSLPRRPTTQHVSKTQKENWAK</sequence>
<feature type="non-terminal residue" evidence="2">
    <location>
        <position position="1"/>
    </location>
</feature>
<comment type="caution">
    <text evidence="2">The sequence shown here is derived from an EMBL/GenBank/DDBJ whole genome shotgun (WGS) entry which is preliminary data.</text>
</comment>
<keyword evidence="3" id="KW-1185">Reference proteome</keyword>
<gene>
    <name evidence="2" type="ORF">QYM36_001112</name>
</gene>
<feature type="compositionally biased region" description="Polar residues" evidence="1">
    <location>
        <begin position="335"/>
        <end position="358"/>
    </location>
</feature>
<feature type="compositionally biased region" description="Low complexity" evidence="1">
    <location>
        <begin position="359"/>
        <end position="372"/>
    </location>
</feature>
<feature type="compositionally biased region" description="Low complexity" evidence="1">
    <location>
        <begin position="198"/>
        <end position="210"/>
    </location>
</feature>